<reference evidence="11" key="1">
    <citation type="submission" date="2017-02" db="UniProtKB">
        <authorList>
            <consortium name="WormBaseParasite"/>
        </authorList>
    </citation>
    <scope>IDENTIFICATION</scope>
</reference>
<dbReference type="PANTHER" id="PTHR12786">
    <property type="entry name" value="SPLICING FACTOR SF3A-RELATED"/>
    <property type="match status" value="1"/>
</dbReference>
<keyword evidence="7" id="KW-0508">mRNA splicing</keyword>
<evidence type="ECO:0000313" key="11">
    <source>
        <dbReference type="WBParaSite" id="PTRK_0001213000.1"/>
    </source>
</evidence>
<feature type="domain" description="Matrin-type" evidence="9">
    <location>
        <begin position="396"/>
        <end position="427"/>
    </location>
</feature>
<dbReference type="AlphaFoldDB" id="A0A0N4ZU64"/>
<evidence type="ECO:0000256" key="2">
    <source>
        <dbReference type="ARBA" id="ARBA00008776"/>
    </source>
</evidence>
<evidence type="ECO:0000256" key="6">
    <source>
        <dbReference type="ARBA" id="ARBA00022833"/>
    </source>
</evidence>
<evidence type="ECO:0000313" key="10">
    <source>
        <dbReference type="Proteomes" id="UP000038045"/>
    </source>
</evidence>
<evidence type="ECO:0000256" key="4">
    <source>
        <dbReference type="ARBA" id="ARBA00022723"/>
    </source>
</evidence>
<dbReference type="Pfam" id="PF13297">
    <property type="entry name" value="SDE2_2C"/>
    <property type="match status" value="1"/>
</dbReference>
<keyword evidence="10" id="KW-1185">Reference proteome</keyword>
<sequence length="491" mass="57573">MESLLEQQRHYLEERERLEKAFCDEGLANHKTHKAKLNSEHKRRKYIERFMDLSKKIYDILDDNGGKFENEKDIMKSQNPFVEFYKDFKDLKDYYKVNTEEIGSSLTVEFQKAYEEIGNEADMIDFTDEEGYGKFLDLTSMLLLYLNLKDMKKIEYLEYVGNFDNFDKISEGTKKTTNYKHYLNELYDYLYNFTKKAKPLINLDARLGESDNKVINEINKKKNTSSICQNASALNLDEFNNIEELEGLGLNRLKEALLALNLKCGGTLKERAERLWATKGKTMDEITSNKKLIKANDNVNEKRELFIKQTERKIKLMAVILKECVELTKENIQRKQARGYVEEEEDIADDADVEEALEEAENDDGVPYNPKNLPLGWDGKPIPYWLYKLHGLNIPYSCEICGNQVYKGPKNFQKHFTEWRHSHGLRCLGIQNSAHFVNITKAEDAKVLWEKLQIQQDTSKWNADIEEEYEDNLGNVINKKTYEDLKRQRLL</sequence>
<keyword evidence="5" id="KW-0863">Zinc-finger</keyword>
<dbReference type="PANTHER" id="PTHR12786:SF2">
    <property type="entry name" value="SPLICING FACTOR 3A SUBUNIT 3"/>
    <property type="match status" value="1"/>
</dbReference>
<accession>A0A0N4ZU64</accession>
<dbReference type="InterPro" id="IPR000690">
    <property type="entry name" value="Matrin/U1-C_Znf_C2H2"/>
</dbReference>
<evidence type="ECO:0000256" key="8">
    <source>
        <dbReference type="ARBA" id="ARBA00023242"/>
    </source>
</evidence>
<dbReference type="InterPro" id="IPR051421">
    <property type="entry name" value="RNA_Proc_DNA_Dmg_Regulator"/>
</dbReference>
<dbReference type="Pfam" id="PF16837">
    <property type="entry name" value="SF3A3"/>
    <property type="match status" value="1"/>
</dbReference>
<evidence type="ECO:0000256" key="5">
    <source>
        <dbReference type="ARBA" id="ARBA00022771"/>
    </source>
</evidence>
<dbReference type="GO" id="GO:0008270">
    <property type="term" value="F:zinc ion binding"/>
    <property type="evidence" value="ECO:0007669"/>
    <property type="project" value="UniProtKB-KW"/>
</dbReference>
<organism evidence="10 11">
    <name type="scientific">Parastrongyloides trichosuri</name>
    <name type="common">Possum-specific nematode worm</name>
    <dbReference type="NCBI Taxonomy" id="131310"/>
    <lineage>
        <taxon>Eukaryota</taxon>
        <taxon>Metazoa</taxon>
        <taxon>Ecdysozoa</taxon>
        <taxon>Nematoda</taxon>
        <taxon>Chromadorea</taxon>
        <taxon>Rhabditida</taxon>
        <taxon>Tylenchina</taxon>
        <taxon>Panagrolaimomorpha</taxon>
        <taxon>Strongyloidoidea</taxon>
        <taxon>Strongyloididae</taxon>
        <taxon>Parastrongyloides</taxon>
    </lineage>
</organism>
<evidence type="ECO:0000256" key="3">
    <source>
        <dbReference type="ARBA" id="ARBA00022664"/>
    </source>
</evidence>
<protein>
    <submittedName>
        <fullName evidence="11">Matrin-type domain-containing protein</fullName>
    </submittedName>
</protein>
<keyword evidence="6" id="KW-0862">Zinc</keyword>
<evidence type="ECO:0000259" key="9">
    <source>
        <dbReference type="PROSITE" id="PS50171"/>
    </source>
</evidence>
<keyword evidence="3" id="KW-0507">mRNA processing</keyword>
<keyword evidence="4" id="KW-0479">Metal-binding</keyword>
<comment type="similarity">
    <text evidence="2">Belongs to the SF3A3 family.</text>
</comment>
<name>A0A0N4ZU64_PARTI</name>
<dbReference type="InterPro" id="IPR025086">
    <property type="entry name" value="SDE2/SF3A3_SAP"/>
</dbReference>
<dbReference type="InterPro" id="IPR031774">
    <property type="entry name" value="SF3A3_dom"/>
</dbReference>
<dbReference type="InterPro" id="IPR024598">
    <property type="entry name" value="SF3a60/Prp9_C"/>
</dbReference>
<dbReference type="GO" id="GO:0003723">
    <property type="term" value="F:RNA binding"/>
    <property type="evidence" value="ECO:0007669"/>
    <property type="project" value="InterPro"/>
</dbReference>
<dbReference type="Pfam" id="PF11931">
    <property type="entry name" value="SF3a60_Prp9_C"/>
    <property type="match status" value="1"/>
</dbReference>
<dbReference type="WBParaSite" id="PTRK_0001213000.1">
    <property type="protein sequence ID" value="PTRK_0001213000.1"/>
    <property type="gene ID" value="PTRK_0001213000"/>
</dbReference>
<dbReference type="GO" id="GO:0000398">
    <property type="term" value="P:mRNA splicing, via spliceosome"/>
    <property type="evidence" value="ECO:0007669"/>
    <property type="project" value="InterPro"/>
</dbReference>
<proteinExistence type="inferred from homology"/>
<dbReference type="STRING" id="131310.A0A0N4ZU64"/>
<dbReference type="GO" id="GO:0005681">
    <property type="term" value="C:spliceosomal complex"/>
    <property type="evidence" value="ECO:0007669"/>
    <property type="project" value="InterPro"/>
</dbReference>
<keyword evidence="8" id="KW-0539">Nucleus</keyword>
<comment type="subcellular location">
    <subcellularLocation>
        <location evidence="1">Nucleus</location>
    </subcellularLocation>
</comment>
<dbReference type="Proteomes" id="UP000038045">
    <property type="component" value="Unplaced"/>
</dbReference>
<dbReference type="PROSITE" id="PS50171">
    <property type="entry name" value="ZF_MATRIN"/>
    <property type="match status" value="1"/>
</dbReference>
<evidence type="ECO:0000256" key="7">
    <source>
        <dbReference type="ARBA" id="ARBA00023187"/>
    </source>
</evidence>
<evidence type="ECO:0000256" key="1">
    <source>
        <dbReference type="ARBA" id="ARBA00004123"/>
    </source>
</evidence>